<dbReference type="AlphaFoldDB" id="G8TZA3"/>
<organism evidence="1 2">
    <name type="scientific">Sulfobacillus acidophilus (strain ATCC 700253 / DSM 10332 / NAL)</name>
    <dbReference type="NCBI Taxonomy" id="679936"/>
    <lineage>
        <taxon>Bacteria</taxon>
        <taxon>Bacillati</taxon>
        <taxon>Bacillota</taxon>
        <taxon>Clostridia</taxon>
        <taxon>Eubacteriales</taxon>
        <taxon>Clostridiales Family XVII. Incertae Sedis</taxon>
        <taxon>Sulfobacillus</taxon>
    </lineage>
</organism>
<dbReference type="Proteomes" id="UP000005439">
    <property type="component" value="Chromosome"/>
</dbReference>
<dbReference type="PATRIC" id="fig|679936.5.peg.557"/>
<evidence type="ECO:0000313" key="1">
    <source>
        <dbReference type="EMBL" id="AEW04072.1"/>
    </source>
</evidence>
<reference evidence="2" key="1">
    <citation type="submission" date="2011-12" db="EMBL/GenBank/DDBJ databases">
        <title>The complete genome of chromosome of Sulfobacillus acidophilus DSM 10332.</title>
        <authorList>
            <person name="Lucas S."/>
            <person name="Han J."/>
            <person name="Lapidus A."/>
            <person name="Bruce D."/>
            <person name="Goodwin L."/>
            <person name="Pitluck S."/>
            <person name="Peters L."/>
            <person name="Kyrpides N."/>
            <person name="Mavromatis K."/>
            <person name="Ivanova N."/>
            <person name="Mikhailova N."/>
            <person name="Chertkov O."/>
            <person name="Saunders E."/>
            <person name="Detter J.C."/>
            <person name="Tapia R."/>
            <person name="Han C."/>
            <person name="Land M."/>
            <person name="Hauser L."/>
            <person name="Markowitz V."/>
            <person name="Cheng J.-F."/>
            <person name="Hugenholtz P."/>
            <person name="Woyke T."/>
            <person name="Wu D."/>
            <person name="Pukall R."/>
            <person name="Gehrich-Schroeter G."/>
            <person name="Schneider S."/>
            <person name="Klenk H.-P."/>
            <person name="Eisen J.A."/>
        </authorList>
    </citation>
    <scope>NUCLEOTIDE SEQUENCE [LARGE SCALE GENOMIC DNA]</scope>
    <source>
        <strain evidence="2">ATCC 700253 / DSM 10332 / NAL</strain>
    </source>
</reference>
<name>G8TZA3_SULAD</name>
<keyword evidence="2" id="KW-1185">Reference proteome</keyword>
<evidence type="ECO:0000313" key="2">
    <source>
        <dbReference type="Proteomes" id="UP000005439"/>
    </source>
</evidence>
<accession>G8TZA3</accession>
<dbReference type="EMBL" id="CP003179">
    <property type="protein sequence ID" value="AEW04072.1"/>
    <property type="molecule type" value="Genomic_DNA"/>
</dbReference>
<dbReference type="STRING" id="679936.Sulac_0531"/>
<sequence>MQWEEVFFPHGIRATIHMKNIPVLGLRVYPEYKLRSTLLPYHGIAVIEYVSRMRRHRVTIEPELLITGDVTRIIDPFGVTVFYERHT</sequence>
<protein>
    <submittedName>
        <fullName evidence="1">Uncharacterized protein</fullName>
    </submittedName>
</protein>
<dbReference type="HOGENOM" id="CLU_2482122_0_0_9"/>
<dbReference type="KEGG" id="sap:Sulac_0531"/>
<proteinExistence type="predicted"/>
<reference evidence="1 2" key="2">
    <citation type="journal article" date="2012" name="Stand. Genomic Sci.">
        <title>Complete genome sequence of the moderately thermophilic mineral-sulfide-oxidizing firmicute Sulfobacillus acidophilus type strain (NAL(T)).</title>
        <authorList>
            <person name="Anderson I."/>
            <person name="Chertkov O."/>
            <person name="Chen A."/>
            <person name="Saunders E."/>
            <person name="Lapidus A."/>
            <person name="Nolan M."/>
            <person name="Lucas S."/>
            <person name="Hammon N."/>
            <person name="Deshpande S."/>
            <person name="Cheng J.F."/>
            <person name="Han C."/>
            <person name="Tapia R."/>
            <person name="Goodwin L.A."/>
            <person name="Pitluck S."/>
            <person name="Liolios K."/>
            <person name="Pagani I."/>
            <person name="Ivanova N."/>
            <person name="Mikhailova N."/>
            <person name="Pati A."/>
            <person name="Palaniappan K."/>
            <person name="Land M."/>
            <person name="Pan C."/>
            <person name="Rohde M."/>
            <person name="Pukall R."/>
            <person name="Goker M."/>
            <person name="Detter J.C."/>
            <person name="Woyke T."/>
            <person name="Bristow J."/>
            <person name="Eisen J.A."/>
            <person name="Markowitz V."/>
            <person name="Hugenholtz P."/>
            <person name="Kyrpides N.C."/>
            <person name="Klenk H.P."/>
            <person name="Mavromatis K."/>
        </authorList>
    </citation>
    <scope>NUCLEOTIDE SEQUENCE [LARGE SCALE GENOMIC DNA]</scope>
    <source>
        <strain evidence="2">ATCC 700253 / DSM 10332 / NAL</strain>
    </source>
</reference>
<gene>
    <name evidence="1" type="ordered locus">Sulac_0531</name>
</gene>